<dbReference type="Proteomes" id="UP000683360">
    <property type="component" value="Unassembled WGS sequence"/>
</dbReference>
<dbReference type="InterPro" id="IPR043129">
    <property type="entry name" value="ATPase_NBD"/>
</dbReference>
<dbReference type="Gene3D" id="3.30.420.40">
    <property type="match status" value="1"/>
</dbReference>
<gene>
    <name evidence="1" type="ORF">MEDL_27743</name>
</gene>
<reference evidence="1" key="1">
    <citation type="submission" date="2021-03" db="EMBL/GenBank/DDBJ databases">
        <authorList>
            <person name="Bekaert M."/>
        </authorList>
    </citation>
    <scope>NUCLEOTIDE SEQUENCE</scope>
</reference>
<dbReference type="PANTHER" id="PTHR14187">
    <property type="entry name" value="ALPHA KINASE/ELONGATION FACTOR 2 KINASE"/>
    <property type="match status" value="1"/>
</dbReference>
<dbReference type="AlphaFoldDB" id="A0A8S3RY36"/>
<keyword evidence="1" id="KW-0346">Stress response</keyword>
<dbReference type="PANTHER" id="PTHR14187:SF5">
    <property type="entry name" value="HEAT SHOCK 70 KDA PROTEIN 12A"/>
    <property type="match status" value="1"/>
</dbReference>
<evidence type="ECO:0000313" key="1">
    <source>
        <dbReference type="EMBL" id="CAG2213854.1"/>
    </source>
</evidence>
<sequence length="229" mass="25775">MATHKYYVAAIDFGTTYSGYAFSSRTDFNKDPLNINSNQVWNSGSAQLLSLKTPTCILLDSDKSFVSFGYEAESRYAKLVDEKKHEDYYYFNRIKMVLYQNKKLSKHMMIEDICRKSILALDVFSLSIKALKDHLMEALISKIAGVKIDDILWVLTVPAIWNDNAKFFMRKSAEQAGISPDNLRIALEPEAASIYCQYLHTEKHLGADADIGASPVGTTYMVVDLGGKL</sequence>
<dbReference type="SUPFAM" id="SSF53067">
    <property type="entry name" value="Actin-like ATPase domain"/>
    <property type="match status" value="1"/>
</dbReference>
<evidence type="ECO:0000313" key="2">
    <source>
        <dbReference type="Proteomes" id="UP000683360"/>
    </source>
</evidence>
<organism evidence="1 2">
    <name type="scientific">Mytilus edulis</name>
    <name type="common">Blue mussel</name>
    <dbReference type="NCBI Taxonomy" id="6550"/>
    <lineage>
        <taxon>Eukaryota</taxon>
        <taxon>Metazoa</taxon>
        <taxon>Spiralia</taxon>
        <taxon>Lophotrochozoa</taxon>
        <taxon>Mollusca</taxon>
        <taxon>Bivalvia</taxon>
        <taxon>Autobranchia</taxon>
        <taxon>Pteriomorphia</taxon>
        <taxon>Mytilida</taxon>
        <taxon>Mytiloidea</taxon>
        <taxon>Mytilidae</taxon>
        <taxon>Mytilinae</taxon>
        <taxon>Mytilus</taxon>
    </lineage>
</organism>
<accession>A0A8S3RY36</accession>
<dbReference type="EMBL" id="CAJPWZ010001389">
    <property type="protein sequence ID" value="CAG2213854.1"/>
    <property type="molecule type" value="Genomic_DNA"/>
</dbReference>
<proteinExistence type="predicted"/>
<name>A0A8S3RY36_MYTED</name>
<dbReference type="OrthoDB" id="6136980at2759"/>
<comment type="caution">
    <text evidence="1">The sequence shown here is derived from an EMBL/GenBank/DDBJ whole genome shotgun (WGS) entry which is preliminary data.</text>
</comment>
<protein>
    <submittedName>
        <fullName evidence="1">Heat shock 70 kDa protein 12B,Heat shock 70 kDa protein 12A</fullName>
    </submittedName>
</protein>
<keyword evidence="2" id="KW-1185">Reference proteome</keyword>